<dbReference type="HAMAP" id="MF_01020">
    <property type="entry name" value="HisE"/>
    <property type="match status" value="1"/>
</dbReference>
<sequence length="107" mass="11730">MTGFTLHDLERRIAERAAASAEISYTRKLLDRGAAHCARKLGEEAIEVVLAGAGETRERVIAEAADLMYHLLVLLKARDVRLAEVEAELESRTAQSGLAEKASRKDV</sequence>
<dbReference type="NCBIfam" id="TIGR03188">
    <property type="entry name" value="histidine_hisI"/>
    <property type="match status" value="1"/>
</dbReference>
<comment type="catalytic activity">
    <reaction evidence="1 9">
        <text>1-(5-phospho-beta-D-ribosyl)-ATP + H2O = 1-(5-phospho-beta-D-ribosyl)-5'-AMP + diphosphate + H(+)</text>
        <dbReference type="Rhea" id="RHEA:22828"/>
        <dbReference type="ChEBI" id="CHEBI:15377"/>
        <dbReference type="ChEBI" id="CHEBI:15378"/>
        <dbReference type="ChEBI" id="CHEBI:33019"/>
        <dbReference type="ChEBI" id="CHEBI:59457"/>
        <dbReference type="ChEBI" id="CHEBI:73183"/>
        <dbReference type="EC" id="3.6.1.31"/>
    </reaction>
</comment>
<dbReference type="Gene3D" id="1.10.287.1080">
    <property type="entry name" value="MazG-like"/>
    <property type="match status" value="1"/>
</dbReference>
<comment type="subcellular location">
    <subcellularLocation>
        <location evidence="9">Cytoplasm</location>
    </subcellularLocation>
</comment>
<dbReference type="EC" id="3.6.1.31" evidence="9"/>
<dbReference type="GO" id="GO:0004636">
    <property type="term" value="F:phosphoribosyl-ATP diphosphatase activity"/>
    <property type="evidence" value="ECO:0007669"/>
    <property type="project" value="UniProtKB-UniRule"/>
</dbReference>
<evidence type="ECO:0000256" key="8">
    <source>
        <dbReference type="ARBA" id="ARBA00023102"/>
    </source>
</evidence>
<comment type="similarity">
    <text evidence="3 9">Belongs to the PRA-PH family.</text>
</comment>
<dbReference type="RefSeq" id="WP_129608135.1">
    <property type="nucleotide sequence ID" value="NZ_UWOC01000088.1"/>
</dbReference>
<dbReference type="EMBL" id="WNKV01000004">
    <property type="protein sequence ID" value="MTW15826.1"/>
    <property type="molecule type" value="Genomic_DNA"/>
</dbReference>
<dbReference type="PANTHER" id="PTHR42945:SF1">
    <property type="entry name" value="HISTIDINE BIOSYNTHESIS BIFUNCTIONAL PROTEIN HIS7"/>
    <property type="match status" value="1"/>
</dbReference>
<dbReference type="Pfam" id="PF01503">
    <property type="entry name" value="PRA-PH"/>
    <property type="match status" value="1"/>
</dbReference>
<reference evidence="12" key="1">
    <citation type="submission" date="2018-10" db="EMBL/GenBank/DDBJ databases">
        <authorList>
            <person name="Peiro R."/>
            <person name="Begona"/>
            <person name="Cbmso G."/>
            <person name="Lopez M."/>
            <person name="Gonzalez S."/>
            <person name="Sacristan E."/>
            <person name="Castillo E."/>
        </authorList>
    </citation>
    <scope>NUCLEOTIDE SEQUENCE [LARGE SCALE GENOMIC DNA]</scope>
</reference>
<evidence type="ECO:0000313" key="12">
    <source>
        <dbReference type="Proteomes" id="UP000289200"/>
    </source>
</evidence>
<comment type="pathway">
    <text evidence="2 9">Amino-acid biosynthesis; L-histidine biosynthesis; L-histidine from 5-phospho-alpha-D-ribose 1-diphosphate: step 2/9.</text>
</comment>
<comment type="caution">
    <text evidence="11">The sequence shown here is derived from an EMBL/GenBank/DDBJ whole genome shotgun (WGS) entry which is preliminary data.</text>
</comment>
<evidence type="ECO:0000256" key="2">
    <source>
        <dbReference type="ARBA" id="ARBA00005204"/>
    </source>
</evidence>
<reference evidence="11" key="2">
    <citation type="submission" date="2018-10" db="EMBL/GenBank/DDBJ databases">
        <authorList>
            <person name="Peiro R."/>
            <person name="Begona"/>
            <person name="Cbmso G."/>
            <person name="Lopez M."/>
            <person name="Gonzalez S."/>
            <person name="Sacristan E."/>
            <person name="Castillo E."/>
        </authorList>
    </citation>
    <scope>NUCLEOTIDE SEQUENCE</scope>
    <source>
        <strain evidence="11">Rhod_genome</strain>
    </source>
</reference>
<evidence type="ECO:0000256" key="6">
    <source>
        <dbReference type="ARBA" id="ARBA00022801"/>
    </source>
</evidence>
<reference evidence="10 13" key="3">
    <citation type="submission" date="2019-11" db="EMBL/GenBank/DDBJ databases">
        <title>Whole-genome sequence of Rhodoplanes serenus DSM 18633, type strain.</title>
        <authorList>
            <person name="Kyndt J.A."/>
            <person name="Meyer T.E."/>
        </authorList>
    </citation>
    <scope>NUCLEOTIDE SEQUENCE [LARGE SCALE GENOMIC DNA]</scope>
    <source>
        <strain evidence="10 13">DSM 18633</strain>
    </source>
</reference>
<dbReference type="EMBL" id="UWOC01000088">
    <property type="protein sequence ID" value="VCU07981.1"/>
    <property type="molecule type" value="Genomic_DNA"/>
</dbReference>
<evidence type="ECO:0000313" key="11">
    <source>
        <dbReference type="EMBL" id="VCU07981.1"/>
    </source>
</evidence>
<evidence type="ECO:0000256" key="4">
    <source>
        <dbReference type="ARBA" id="ARBA00022605"/>
    </source>
</evidence>
<dbReference type="UniPathway" id="UPA00031">
    <property type="reaction ID" value="UER00007"/>
</dbReference>
<keyword evidence="5 9" id="KW-0547">Nucleotide-binding</keyword>
<keyword evidence="12" id="KW-1185">Reference proteome</keyword>
<dbReference type="OrthoDB" id="9814738at2"/>
<dbReference type="CDD" id="cd11534">
    <property type="entry name" value="NTP-PPase_HisIE_like"/>
    <property type="match status" value="1"/>
</dbReference>
<proteinExistence type="inferred from homology"/>
<keyword evidence="8 9" id="KW-0368">Histidine biosynthesis</keyword>
<dbReference type="GO" id="GO:0005524">
    <property type="term" value="F:ATP binding"/>
    <property type="evidence" value="ECO:0007669"/>
    <property type="project" value="UniProtKB-KW"/>
</dbReference>
<dbReference type="AlphaFoldDB" id="A0A447CS12"/>
<dbReference type="GO" id="GO:0000105">
    <property type="term" value="P:L-histidine biosynthetic process"/>
    <property type="evidence" value="ECO:0007669"/>
    <property type="project" value="UniProtKB-UniRule"/>
</dbReference>
<evidence type="ECO:0000313" key="10">
    <source>
        <dbReference type="EMBL" id="MTW15826.1"/>
    </source>
</evidence>
<dbReference type="InterPro" id="IPR021130">
    <property type="entry name" value="PRib-ATP_PPHydrolase-like"/>
</dbReference>
<evidence type="ECO:0000256" key="3">
    <source>
        <dbReference type="ARBA" id="ARBA00009392"/>
    </source>
</evidence>
<dbReference type="SUPFAM" id="SSF101386">
    <property type="entry name" value="all-alpha NTP pyrophosphatases"/>
    <property type="match status" value="1"/>
</dbReference>
<dbReference type="GO" id="GO:0005737">
    <property type="term" value="C:cytoplasm"/>
    <property type="evidence" value="ECO:0007669"/>
    <property type="project" value="UniProtKB-SubCell"/>
</dbReference>
<keyword evidence="4 9" id="KW-0028">Amino-acid biosynthesis</keyword>
<evidence type="ECO:0000256" key="7">
    <source>
        <dbReference type="ARBA" id="ARBA00022840"/>
    </source>
</evidence>
<dbReference type="PANTHER" id="PTHR42945">
    <property type="entry name" value="HISTIDINE BIOSYNTHESIS BIFUNCTIONAL PROTEIN"/>
    <property type="match status" value="1"/>
</dbReference>
<keyword evidence="6 9" id="KW-0378">Hydrolase</keyword>
<evidence type="ECO:0000256" key="5">
    <source>
        <dbReference type="ARBA" id="ARBA00022741"/>
    </source>
</evidence>
<dbReference type="InterPro" id="IPR008179">
    <property type="entry name" value="HisE"/>
</dbReference>
<accession>A0A447CS12</accession>
<organism evidence="11 12">
    <name type="scientific">Rhodoplanes serenus</name>
    <dbReference type="NCBI Taxonomy" id="200615"/>
    <lineage>
        <taxon>Bacteria</taxon>
        <taxon>Pseudomonadati</taxon>
        <taxon>Pseudomonadota</taxon>
        <taxon>Alphaproteobacteria</taxon>
        <taxon>Hyphomicrobiales</taxon>
        <taxon>Nitrobacteraceae</taxon>
        <taxon>Rhodoplanes</taxon>
    </lineage>
</organism>
<dbReference type="Proteomes" id="UP000438991">
    <property type="component" value="Unassembled WGS sequence"/>
</dbReference>
<evidence type="ECO:0000256" key="1">
    <source>
        <dbReference type="ARBA" id="ARBA00001460"/>
    </source>
</evidence>
<dbReference type="Proteomes" id="UP000289200">
    <property type="component" value="Unassembled WGS sequence"/>
</dbReference>
<gene>
    <name evidence="9 11" type="primary">hisE</name>
    <name evidence="10" type="ORF">GJ689_06350</name>
    <name evidence="11" type="ORF">RHODGE_RHODGE_01124</name>
</gene>
<keyword evidence="9" id="KW-0963">Cytoplasm</keyword>
<evidence type="ECO:0000313" key="13">
    <source>
        <dbReference type="Proteomes" id="UP000438991"/>
    </source>
</evidence>
<keyword evidence="7 9" id="KW-0067">ATP-binding</keyword>
<evidence type="ECO:0000256" key="9">
    <source>
        <dbReference type="HAMAP-Rule" id="MF_01020"/>
    </source>
</evidence>
<protein>
    <recommendedName>
        <fullName evidence="9">Phosphoribosyl-ATP pyrophosphatase</fullName>
        <shortName evidence="9">PRA-PH</shortName>
        <ecNumber evidence="9">3.6.1.31</ecNumber>
    </recommendedName>
</protein>
<name>A0A447CS12_9BRAD</name>
<dbReference type="NCBIfam" id="NF001613">
    <property type="entry name" value="PRK00400.1-5"/>
    <property type="match status" value="1"/>
</dbReference>